<comment type="caution">
    <text evidence="2">The sequence shown here is derived from an EMBL/GenBank/DDBJ whole genome shotgun (WGS) entry which is preliminary data.</text>
</comment>
<gene>
    <name evidence="2" type="ORF">D8674_022556</name>
</gene>
<proteinExistence type="predicted"/>
<organism evidence="2 3">
    <name type="scientific">Pyrus ussuriensis x Pyrus communis</name>
    <dbReference type="NCBI Taxonomy" id="2448454"/>
    <lineage>
        <taxon>Eukaryota</taxon>
        <taxon>Viridiplantae</taxon>
        <taxon>Streptophyta</taxon>
        <taxon>Embryophyta</taxon>
        <taxon>Tracheophyta</taxon>
        <taxon>Spermatophyta</taxon>
        <taxon>Magnoliopsida</taxon>
        <taxon>eudicotyledons</taxon>
        <taxon>Gunneridae</taxon>
        <taxon>Pentapetalae</taxon>
        <taxon>rosids</taxon>
        <taxon>fabids</taxon>
        <taxon>Rosales</taxon>
        <taxon>Rosaceae</taxon>
        <taxon>Amygdaloideae</taxon>
        <taxon>Maleae</taxon>
        <taxon>Pyrus</taxon>
    </lineage>
</organism>
<dbReference type="AlphaFoldDB" id="A0A5N5GKT4"/>
<evidence type="ECO:0000256" key="1">
    <source>
        <dbReference type="SAM" id="SignalP"/>
    </source>
</evidence>
<reference evidence="2 3" key="1">
    <citation type="submission" date="2019-09" db="EMBL/GenBank/DDBJ databases">
        <authorList>
            <person name="Ou C."/>
        </authorList>
    </citation>
    <scope>NUCLEOTIDE SEQUENCE [LARGE SCALE GENOMIC DNA]</scope>
    <source>
        <strain evidence="2">S2</strain>
        <tissue evidence="2">Leaf</tissue>
    </source>
</reference>
<keyword evidence="1" id="KW-0732">Signal</keyword>
<reference evidence="3" key="2">
    <citation type="submission" date="2019-10" db="EMBL/GenBank/DDBJ databases">
        <title>A de novo genome assembly of a pear dwarfing rootstock.</title>
        <authorList>
            <person name="Wang F."/>
            <person name="Wang J."/>
            <person name="Li S."/>
            <person name="Zhang Y."/>
            <person name="Fang M."/>
            <person name="Ma L."/>
            <person name="Zhao Y."/>
            <person name="Jiang S."/>
        </authorList>
    </citation>
    <scope>NUCLEOTIDE SEQUENCE [LARGE SCALE GENOMIC DNA]</scope>
</reference>
<protein>
    <submittedName>
        <fullName evidence="2">CLAVATA3/ESR (CLE)-related protein 6-like</fullName>
    </submittedName>
</protein>
<feature type="signal peptide" evidence="1">
    <location>
        <begin position="1"/>
        <end position="27"/>
    </location>
</feature>
<name>A0A5N5GKT4_9ROSA</name>
<keyword evidence="3" id="KW-1185">Reference proteome</keyword>
<sequence>MPSFLRASCLLLPFMIIPSMLVVSSEGCLSLVFATLPNKTDSNICFCKFGFLLGDVKRPASGGPDPQHH</sequence>
<accession>A0A5N5GKT4</accession>
<evidence type="ECO:0000313" key="3">
    <source>
        <dbReference type="Proteomes" id="UP000327157"/>
    </source>
</evidence>
<feature type="chain" id="PRO_5024398415" evidence="1">
    <location>
        <begin position="28"/>
        <end position="69"/>
    </location>
</feature>
<dbReference type="OrthoDB" id="1406315at2759"/>
<evidence type="ECO:0000313" key="2">
    <source>
        <dbReference type="EMBL" id="KAB2615968.1"/>
    </source>
</evidence>
<dbReference type="Proteomes" id="UP000327157">
    <property type="component" value="Chromosome 3"/>
</dbReference>
<reference evidence="2 3" key="3">
    <citation type="submission" date="2019-11" db="EMBL/GenBank/DDBJ databases">
        <title>A de novo genome assembly of a pear dwarfing rootstock.</title>
        <authorList>
            <person name="Wang F."/>
            <person name="Wang J."/>
            <person name="Li S."/>
            <person name="Zhang Y."/>
            <person name="Fang M."/>
            <person name="Ma L."/>
            <person name="Zhao Y."/>
            <person name="Jiang S."/>
        </authorList>
    </citation>
    <scope>NUCLEOTIDE SEQUENCE [LARGE SCALE GENOMIC DNA]</scope>
    <source>
        <strain evidence="2">S2</strain>
        <tissue evidence="2">Leaf</tissue>
    </source>
</reference>
<dbReference type="EMBL" id="SMOL01000402">
    <property type="protein sequence ID" value="KAB2615968.1"/>
    <property type="molecule type" value="Genomic_DNA"/>
</dbReference>